<organism evidence="2">
    <name type="scientific">marine sediment metagenome</name>
    <dbReference type="NCBI Taxonomy" id="412755"/>
    <lineage>
        <taxon>unclassified sequences</taxon>
        <taxon>metagenomes</taxon>
        <taxon>ecological metagenomes</taxon>
    </lineage>
</organism>
<dbReference type="AlphaFoldDB" id="A0A0F9KW82"/>
<feature type="compositionally biased region" description="Basic and acidic residues" evidence="1">
    <location>
        <begin position="283"/>
        <end position="293"/>
    </location>
</feature>
<sequence>MSEDTTASTEEQKEDSKPDKDEEASATESEKGTEQETAEKSTDESKPAEAEEKATEEKEESKADTPKEVSLDEILAREDVQRAIQSVSDKAVDKADKRAKDAVRQKRREEEERQRQQDEDDLLDEARSSGDFGAYGEKQATLRAKEKQTDEHFADFNEAYVGELLNEYEDLGNDAINSALAKGRESGRGVAGFQSALAEERTRRAVDSTKSEALKDRNQLIADEVAAQLAAAGVEKRSQKAEEGETASEKVSGKAKGKAARSEMTDTDWENQWNEGEITFGELPEHLQKKYGG</sequence>
<feature type="region of interest" description="Disordered" evidence="1">
    <location>
        <begin position="1"/>
        <end position="151"/>
    </location>
</feature>
<feature type="compositionally biased region" description="Basic and acidic residues" evidence="1">
    <location>
        <begin position="234"/>
        <end position="252"/>
    </location>
</feature>
<accession>A0A0F9KW82</accession>
<proteinExistence type="predicted"/>
<feature type="compositionally biased region" description="Basic and acidic residues" evidence="1">
    <location>
        <begin position="28"/>
        <end position="81"/>
    </location>
</feature>
<feature type="compositionally biased region" description="Basic and acidic residues" evidence="1">
    <location>
        <begin position="90"/>
        <end position="117"/>
    </location>
</feature>
<protein>
    <submittedName>
        <fullName evidence="2">Uncharacterized protein</fullName>
    </submittedName>
</protein>
<gene>
    <name evidence="2" type="ORF">LCGC14_1654380</name>
</gene>
<evidence type="ECO:0000313" key="2">
    <source>
        <dbReference type="EMBL" id="KKM19565.1"/>
    </source>
</evidence>
<feature type="compositionally biased region" description="Basic and acidic residues" evidence="1">
    <location>
        <begin position="10"/>
        <end position="20"/>
    </location>
</feature>
<comment type="caution">
    <text evidence="2">The sequence shown here is derived from an EMBL/GenBank/DDBJ whole genome shotgun (WGS) entry which is preliminary data.</text>
</comment>
<evidence type="ECO:0000256" key="1">
    <source>
        <dbReference type="SAM" id="MobiDB-lite"/>
    </source>
</evidence>
<reference evidence="2" key="1">
    <citation type="journal article" date="2015" name="Nature">
        <title>Complex archaea that bridge the gap between prokaryotes and eukaryotes.</title>
        <authorList>
            <person name="Spang A."/>
            <person name="Saw J.H."/>
            <person name="Jorgensen S.L."/>
            <person name="Zaremba-Niedzwiedzka K."/>
            <person name="Martijn J."/>
            <person name="Lind A.E."/>
            <person name="van Eijk R."/>
            <person name="Schleper C."/>
            <person name="Guy L."/>
            <person name="Ettema T.J."/>
        </authorList>
    </citation>
    <scope>NUCLEOTIDE SEQUENCE</scope>
</reference>
<name>A0A0F9KW82_9ZZZZ</name>
<feature type="region of interest" description="Disordered" evidence="1">
    <location>
        <begin position="232"/>
        <end position="293"/>
    </location>
</feature>
<dbReference type="EMBL" id="LAZR01013957">
    <property type="protein sequence ID" value="KKM19565.1"/>
    <property type="molecule type" value="Genomic_DNA"/>
</dbReference>